<name>A0AAW1NHT5_9CHLO</name>
<proteinExistence type="predicted"/>
<feature type="region of interest" description="Disordered" evidence="1">
    <location>
        <begin position="1"/>
        <end position="117"/>
    </location>
</feature>
<dbReference type="AlphaFoldDB" id="A0AAW1NHT5"/>
<dbReference type="EMBL" id="JALJOQ010000257">
    <property type="protein sequence ID" value="KAK9787010.1"/>
    <property type="molecule type" value="Genomic_DNA"/>
</dbReference>
<comment type="caution">
    <text evidence="2">The sequence shown here is derived from an EMBL/GenBank/DDBJ whole genome shotgun (WGS) entry which is preliminary data.</text>
</comment>
<evidence type="ECO:0000313" key="2">
    <source>
        <dbReference type="EMBL" id="KAK9787010.1"/>
    </source>
</evidence>
<feature type="compositionally biased region" description="Basic and acidic residues" evidence="1">
    <location>
        <begin position="88"/>
        <end position="102"/>
    </location>
</feature>
<protein>
    <submittedName>
        <fullName evidence="2">Uncharacterized protein</fullName>
    </submittedName>
</protein>
<evidence type="ECO:0000313" key="3">
    <source>
        <dbReference type="Proteomes" id="UP001465755"/>
    </source>
</evidence>
<accession>A0AAW1NHT5</accession>
<feature type="region of interest" description="Disordered" evidence="1">
    <location>
        <begin position="170"/>
        <end position="190"/>
    </location>
</feature>
<dbReference type="PANTHER" id="PTHR36325">
    <property type="entry name" value="MYOSIN-2 HEAVY CHAIN-LIKE PROTEIN"/>
    <property type="match status" value="1"/>
</dbReference>
<feature type="region of interest" description="Disordered" evidence="1">
    <location>
        <begin position="494"/>
        <end position="572"/>
    </location>
</feature>
<feature type="region of interest" description="Disordered" evidence="1">
    <location>
        <begin position="405"/>
        <end position="434"/>
    </location>
</feature>
<feature type="region of interest" description="Disordered" evidence="1">
    <location>
        <begin position="347"/>
        <end position="376"/>
    </location>
</feature>
<feature type="compositionally biased region" description="Basic residues" evidence="1">
    <location>
        <begin position="56"/>
        <end position="65"/>
    </location>
</feature>
<organism evidence="2 3">
    <name type="scientific">Symbiochloris irregularis</name>
    <dbReference type="NCBI Taxonomy" id="706552"/>
    <lineage>
        <taxon>Eukaryota</taxon>
        <taxon>Viridiplantae</taxon>
        <taxon>Chlorophyta</taxon>
        <taxon>core chlorophytes</taxon>
        <taxon>Trebouxiophyceae</taxon>
        <taxon>Trebouxiales</taxon>
        <taxon>Trebouxiaceae</taxon>
        <taxon>Symbiochloris</taxon>
    </lineage>
</organism>
<dbReference type="PANTHER" id="PTHR36325:SF1">
    <property type="entry name" value="MYOSIN-2 HEAVY CHAIN-LIKE PROTEIN"/>
    <property type="match status" value="1"/>
</dbReference>
<reference evidence="2 3" key="1">
    <citation type="journal article" date="2024" name="Nat. Commun.">
        <title>Phylogenomics reveals the evolutionary origins of lichenization in chlorophyte algae.</title>
        <authorList>
            <person name="Puginier C."/>
            <person name="Libourel C."/>
            <person name="Otte J."/>
            <person name="Skaloud P."/>
            <person name="Haon M."/>
            <person name="Grisel S."/>
            <person name="Petersen M."/>
            <person name="Berrin J.G."/>
            <person name="Delaux P.M."/>
            <person name="Dal Grande F."/>
            <person name="Keller J."/>
        </authorList>
    </citation>
    <scope>NUCLEOTIDE SEQUENCE [LARGE SCALE GENOMIC DNA]</scope>
    <source>
        <strain evidence="2 3">SAG 2036</strain>
    </source>
</reference>
<sequence length="572" mass="60880">MPLFKQGKDAKAKSAASGEESETTNTPTKVLRSGKRLGATPGPSLLRSASKLFSKSARKTSKKSKAANELQNDAAPASPMLPIGTPDPAKRRAHLQESKSAELAESAMMPVKPPTQARSTLMDDISAAQHRLRGIASGLTPPQGASKVESLAPETANLAQLSVPAAARTPITPAARNVGKTPANTPAFKTDEAQQPGLHFSEMIMEEALAGYADTPTHAAVTDPSMAQQDGVEESGIVEEEQARSPTPEDVPEYIPRGNPHTPYLQGKIKALQAREWDAGDVSKPHVSRLQRDKAAAAAAKSSDLSSADKMLTKRLVQRAFANVAQTEGMGLGEGVIRHKTKVERAQEEAQRQRRAKQASAAAAMGRSPVPPRGDWSEGGIRQALGGGPKHVSRLQMEQHAVKTAKAGGGQQQQQQPTYMRGTAASRHKQAAGTASLEDSLVKHVSKLEQAKLDAKQQAANDDKIDSIPAHRGAAQWEGPGLDSLPVHKSRLEREQEVWKRQEKKGAAKAGKPSAASDVKAKLPVKKAIESAGSGAANSPRFMQSTKAFTSRIERKAQSPGQNLDDFSYVPN</sequence>
<feature type="region of interest" description="Disordered" evidence="1">
    <location>
        <begin position="232"/>
        <end position="261"/>
    </location>
</feature>
<gene>
    <name evidence="2" type="ORF">WJX73_001367</name>
</gene>
<feature type="compositionally biased region" description="Basic and acidic residues" evidence="1">
    <location>
        <begin position="1"/>
        <end position="12"/>
    </location>
</feature>
<dbReference type="Proteomes" id="UP001465755">
    <property type="component" value="Unassembled WGS sequence"/>
</dbReference>
<keyword evidence="3" id="KW-1185">Reference proteome</keyword>
<evidence type="ECO:0000256" key="1">
    <source>
        <dbReference type="SAM" id="MobiDB-lite"/>
    </source>
</evidence>
<feature type="compositionally biased region" description="Basic and acidic residues" evidence="1">
    <location>
        <begin position="494"/>
        <end position="506"/>
    </location>
</feature>
<feature type="compositionally biased region" description="Low complexity" evidence="1">
    <location>
        <begin position="508"/>
        <end position="517"/>
    </location>
</feature>